<feature type="non-terminal residue" evidence="6">
    <location>
        <position position="1"/>
    </location>
</feature>
<feature type="region of interest" description="Disordered" evidence="5">
    <location>
        <begin position="16"/>
        <end position="37"/>
    </location>
</feature>
<dbReference type="PANTHER" id="PTHR21208">
    <property type="entry name" value="ADP-DEPENDENT GLUCOKINASE"/>
    <property type="match status" value="1"/>
</dbReference>
<feature type="compositionally biased region" description="Low complexity" evidence="5">
    <location>
        <begin position="21"/>
        <end position="37"/>
    </location>
</feature>
<evidence type="ECO:0000256" key="2">
    <source>
        <dbReference type="ARBA" id="ARBA00022723"/>
    </source>
</evidence>
<accession>A0AAV5SKX1</accession>
<dbReference type="GO" id="GO:0046872">
    <property type="term" value="F:metal ion binding"/>
    <property type="evidence" value="ECO:0007669"/>
    <property type="project" value="UniProtKB-KW"/>
</dbReference>
<keyword evidence="2" id="KW-0479">Metal-binding</keyword>
<dbReference type="EMBL" id="BTSX01000002">
    <property type="protein sequence ID" value="GMS83996.1"/>
    <property type="molecule type" value="Genomic_DNA"/>
</dbReference>
<organism evidence="6 7">
    <name type="scientific">Pristionchus entomophagus</name>
    <dbReference type="NCBI Taxonomy" id="358040"/>
    <lineage>
        <taxon>Eukaryota</taxon>
        <taxon>Metazoa</taxon>
        <taxon>Ecdysozoa</taxon>
        <taxon>Nematoda</taxon>
        <taxon>Chromadorea</taxon>
        <taxon>Rhabditida</taxon>
        <taxon>Rhabditina</taxon>
        <taxon>Diplogasteromorpha</taxon>
        <taxon>Diplogasteroidea</taxon>
        <taxon>Neodiplogasteridae</taxon>
        <taxon>Pristionchus</taxon>
    </lineage>
</organism>
<keyword evidence="4" id="KW-0460">Magnesium</keyword>
<evidence type="ECO:0000256" key="1">
    <source>
        <dbReference type="ARBA" id="ARBA00022679"/>
    </source>
</evidence>
<name>A0AAV5SKX1_9BILA</name>
<dbReference type="PANTHER" id="PTHR21208:SF0">
    <property type="entry name" value="ADP-DEPENDENT GLUCOKINASE"/>
    <property type="match status" value="1"/>
</dbReference>
<keyword evidence="3" id="KW-0418">Kinase</keyword>
<dbReference type="Proteomes" id="UP001432027">
    <property type="component" value="Unassembled WGS sequence"/>
</dbReference>
<proteinExistence type="predicted"/>
<evidence type="ECO:0000313" key="7">
    <source>
        <dbReference type="Proteomes" id="UP001432027"/>
    </source>
</evidence>
<evidence type="ECO:0000256" key="5">
    <source>
        <dbReference type="SAM" id="MobiDB-lite"/>
    </source>
</evidence>
<feature type="region of interest" description="Disordered" evidence="5">
    <location>
        <begin position="79"/>
        <end position="121"/>
    </location>
</feature>
<dbReference type="AlphaFoldDB" id="A0AAV5SKX1"/>
<keyword evidence="1" id="KW-0808">Transferase</keyword>
<feature type="compositionally biased region" description="Low complexity" evidence="5">
    <location>
        <begin position="95"/>
        <end position="112"/>
    </location>
</feature>
<dbReference type="GO" id="GO:0005783">
    <property type="term" value="C:endoplasmic reticulum"/>
    <property type="evidence" value="ECO:0007669"/>
    <property type="project" value="TreeGrafter"/>
</dbReference>
<dbReference type="InterPro" id="IPR007666">
    <property type="entry name" value="ADP_PFK/GK"/>
</dbReference>
<protein>
    <submittedName>
        <fullName evidence="6">Uncharacterized protein</fullName>
    </submittedName>
</protein>
<gene>
    <name evidence="6" type="ORF">PENTCL1PPCAC_6171</name>
</gene>
<evidence type="ECO:0000256" key="3">
    <source>
        <dbReference type="ARBA" id="ARBA00022777"/>
    </source>
</evidence>
<dbReference type="GO" id="GO:0006006">
    <property type="term" value="P:glucose metabolic process"/>
    <property type="evidence" value="ECO:0007669"/>
    <property type="project" value="TreeGrafter"/>
</dbReference>
<reference evidence="6" key="1">
    <citation type="submission" date="2023-10" db="EMBL/GenBank/DDBJ databases">
        <title>Genome assembly of Pristionchus species.</title>
        <authorList>
            <person name="Yoshida K."/>
            <person name="Sommer R.J."/>
        </authorList>
    </citation>
    <scope>NUCLEOTIDE SEQUENCE</scope>
    <source>
        <strain evidence="6">RS0144</strain>
    </source>
</reference>
<keyword evidence="7" id="KW-1185">Reference proteome</keyword>
<comment type="caution">
    <text evidence="6">The sequence shown here is derived from an EMBL/GenBank/DDBJ whole genome shotgun (WGS) entry which is preliminary data.</text>
</comment>
<evidence type="ECO:0000256" key="4">
    <source>
        <dbReference type="ARBA" id="ARBA00022842"/>
    </source>
</evidence>
<sequence length="435" mass="47836">LPSRSSVGSVVLAATAASTMSPSSPSPSLSSLSLLSSLRPPSSHRSHALCPLLLLLFLLFVSPPSITASPYYERDWTGGDDDATAFETDGTTSGSSARPPDSPSISIPHPSAQTRIETTTDRPIRAQTISTVPTVPSPQIVTILQQTSPLPTILSIDQYTSLPDPEPANRLEQQNTRMMEIVANLTKKLTQNAAGTGSDISISFTPDELKKMQEIIGATDERLKANLETTRRRLMIPNGPEKIPDVYNYDVTKELRPEKEIIISTDAAPERNSTVIDEATLSPTESIPDDLVLSESDLPDQEQEVSDGELVETLHPALCKLKTDDEVVSVIWMFLQSRIREWGYDEDQSTILVLATFGFLLDSENTLIEAEEPSFLDELTAAVSCIFRDCQVAMPNRRMPEKVISMPSSPKLKRETIDYHSDLFECRCPKGYVFV</sequence>
<dbReference type="GO" id="GO:0043843">
    <property type="term" value="F:ADP-specific glucokinase activity"/>
    <property type="evidence" value="ECO:0007669"/>
    <property type="project" value="TreeGrafter"/>
</dbReference>
<evidence type="ECO:0000313" key="6">
    <source>
        <dbReference type="EMBL" id="GMS83996.1"/>
    </source>
</evidence>